<dbReference type="GO" id="GO:0009116">
    <property type="term" value="P:nucleoside metabolic process"/>
    <property type="evidence" value="ECO:0007669"/>
    <property type="project" value="InterPro"/>
</dbReference>
<evidence type="ECO:0000256" key="6">
    <source>
        <dbReference type="ARBA" id="ARBA00023918"/>
    </source>
</evidence>
<organism evidence="12 13">
    <name type="scientific">Intoshia linei</name>
    <dbReference type="NCBI Taxonomy" id="1819745"/>
    <lineage>
        <taxon>Eukaryota</taxon>
        <taxon>Metazoa</taxon>
        <taxon>Spiralia</taxon>
        <taxon>Lophotrochozoa</taxon>
        <taxon>Mesozoa</taxon>
        <taxon>Orthonectida</taxon>
        <taxon>Rhopaluridae</taxon>
        <taxon>Intoshia</taxon>
    </lineage>
</organism>
<evidence type="ECO:0000256" key="9">
    <source>
        <dbReference type="ARBA" id="ARBA00023970"/>
    </source>
</evidence>
<comment type="caution">
    <text evidence="12">The sequence shown here is derived from an EMBL/GenBank/DDBJ whole genome shotgun (WGS) entry which is preliminary data.</text>
</comment>
<evidence type="ECO:0000256" key="7">
    <source>
        <dbReference type="ARBA" id="ARBA00023929"/>
    </source>
</evidence>
<evidence type="ECO:0000256" key="5">
    <source>
        <dbReference type="ARBA" id="ARBA00022679"/>
    </source>
</evidence>
<dbReference type="PROSITE" id="PS50060">
    <property type="entry name" value="MAM_2"/>
    <property type="match status" value="1"/>
</dbReference>
<name>A0A177B710_9BILA</name>
<dbReference type="InterPro" id="IPR000998">
    <property type="entry name" value="MAM_dom"/>
</dbReference>
<evidence type="ECO:0000256" key="3">
    <source>
        <dbReference type="ARBA" id="ARBA00011886"/>
    </source>
</evidence>
<evidence type="ECO:0000313" key="13">
    <source>
        <dbReference type="Proteomes" id="UP000078046"/>
    </source>
</evidence>
<dbReference type="NCBIfam" id="TIGR01697">
    <property type="entry name" value="PNPH-PUNA-XAPA"/>
    <property type="match status" value="1"/>
</dbReference>
<evidence type="ECO:0000259" key="11">
    <source>
        <dbReference type="PROSITE" id="PS50060"/>
    </source>
</evidence>
<sequence length="782" mass="90203">MYKSQMYDDTADYLNNLLRKHNLPIPKYGIICGSGLGKIADKIGTVFEIEYSDIPNFPMTTVIGHAGKLAFCLQDGNSIVIMKGRFHCYEGHSPQSIAFVIRILKLLGVHLLLITNASGALNPDYEIGDIIIIKDQICLPGLAGIHPLSGYNDPRFGPRFPPMSNAFDKSLQNLAMIELENLKIRYNSGVYIMVHGPTLESVTEANYLRMIGGDVVGMSTAMEIISAHHCGIKVNDLFIKQVYHTVLTLTLALITNKVVKNSTTNEFVSHEKVLKSSMEYSNTFVNVLYAILNEISVINEYVIFSCNFDLSFCGIIFNFNRSSSNSWVRNQKKDHVHNFDDHHEHLDAKTYGGYLFHSLRHHHSREPAIATINMKKFFKQNDFIDYHFYYKFSAWIQLNNGDNKIYIEFIISIHGVDYTAYKTVKNTIDWQLVTFDLPVYADSVKILANKKNNECTNYGNVAIDDIEIKKLHGSKISKLEKCDYISLDKQLHAYLHKISQCHNESVTKCQDCVKSMGARLQKKLLKNVANCDVIVQMINYINIDETEKKICLGTVNCKSLLDKVEHCFTEDYINGSIMKKFQNETLAYSQKYSSFNQILIGILNQNICDYRVQNKFKECKLMKNLEAYNKYCTTEYKDLAPTVITAYQTKLENCRYNYCQNLYMHKNKMMEKKDAYWKRTCIYYEELIPSAIMNILKIKSKDHRKYYDTRKMCKKLATHLDCQKTIFNDRKCPTHEIVKILTTKHLFYDTAIKKCQEYGHIENSSMSRLEYQAVILLFLILI</sequence>
<evidence type="ECO:0000256" key="4">
    <source>
        <dbReference type="ARBA" id="ARBA00022676"/>
    </source>
</evidence>
<keyword evidence="13" id="KW-1185">Reference proteome</keyword>
<dbReference type="Pfam" id="PF01048">
    <property type="entry name" value="PNP_UDP_1"/>
    <property type="match status" value="1"/>
</dbReference>
<dbReference type="Proteomes" id="UP000078046">
    <property type="component" value="Unassembled WGS sequence"/>
</dbReference>
<proteinExistence type="inferred from homology"/>
<dbReference type="InterPro" id="IPR011268">
    <property type="entry name" value="Purine_phosphorylase"/>
</dbReference>
<gene>
    <name evidence="12" type="ORF">A3Q56_02887</name>
</gene>
<dbReference type="GO" id="GO:0016020">
    <property type="term" value="C:membrane"/>
    <property type="evidence" value="ECO:0007669"/>
    <property type="project" value="InterPro"/>
</dbReference>
<dbReference type="Gene3D" id="3.40.50.1580">
    <property type="entry name" value="Nucleoside phosphorylase domain"/>
    <property type="match status" value="1"/>
</dbReference>
<protein>
    <recommendedName>
        <fullName evidence="3">purine-nucleoside phosphorylase</fullName>
        <ecNumber evidence="3">2.4.2.1</ecNumber>
    </recommendedName>
    <alternativeName>
        <fullName evidence="10">Inosine-guanosine phosphorylase</fullName>
    </alternativeName>
</protein>
<dbReference type="InterPro" id="IPR035994">
    <property type="entry name" value="Nucleoside_phosphorylase_sf"/>
</dbReference>
<dbReference type="PANTHER" id="PTHR11904">
    <property type="entry name" value="METHYLTHIOADENOSINE/PURINE NUCLEOSIDE PHOSPHORYLASE"/>
    <property type="match status" value="1"/>
</dbReference>
<dbReference type="GO" id="GO:0005737">
    <property type="term" value="C:cytoplasm"/>
    <property type="evidence" value="ECO:0007669"/>
    <property type="project" value="TreeGrafter"/>
</dbReference>
<dbReference type="SUPFAM" id="SSF53167">
    <property type="entry name" value="Purine and uridine phosphorylases"/>
    <property type="match status" value="1"/>
</dbReference>
<dbReference type="GO" id="GO:0004731">
    <property type="term" value="F:purine-nucleoside phosphorylase activity"/>
    <property type="evidence" value="ECO:0007669"/>
    <property type="project" value="UniProtKB-EC"/>
</dbReference>
<evidence type="ECO:0000256" key="2">
    <source>
        <dbReference type="ARBA" id="ARBA00006751"/>
    </source>
</evidence>
<dbReference type="OrthoDB" id="10261782at2759"/>
<evidence type="ECO:0000313" key="12">
    <source>
        <dbReference type="EMBL" id="OAF69371.1"/>
    </source>
</evidence>
<dbReference type="NCBIfam" id="NF006054">
    <property type="entry name" value="PRK08202.1"/>
    <property type="match status" value="1"/>
</dbReference>
<dbReference type="InterPro" id="IPR000845">
    <property type="entry name" value="Nucleoside_phosphorylase_d"/>
</dbReference>
<keyword evidence="4" id="KW-0328">Glycosyltransferase</keyword>
<comment type="catalytic activity">
    <reaction evidence="6">
        <text>inosine + phosphate = alpha-D-ribose 1-phosphate + hypoxanthine</text>
        <dbReference type="Rhea" id="RHEA:27646"/>
        <dbReference type="ChEBI" id="CHEBI:17368"/>
        <dbReference type="ChEBI" id="CHEBI:17596"/>
        <dbReference type="ChEBI" id="CHEBI:43474"/>
        <dbReference type="ChEBI" id="CHEBI:57720"/>
        <dbReference type="EC" id="2.4.2.1"/>
    </reaction>
</comment>
<dbReference type="EMBL" id="LWCA01000292">
    <property type="protein sequence ID" value="OAF69371.1"/>
    <property type="molecule type" value="Genomic_DNA"/>
</dbReference>
<comment type="pathway">
    <text evidence="1">Purine metabolism; purine nucleoside salvage.</text>
</comment>
<dbReference type="EC" id="2.4.2.1" evidence="3"/>
<comment type="similarity">
    <text evidence="2">Belongs to the PNP/MTAP phosphorylase family.</text>
</comment>
<reference evidence="12 13" key="1">
    <citation type="submission" date="2016-04" db="EMBL/GenBank/DDBJ databases">
        <title>The genome of Intoshia linei affirms orthonectids as highly simplified spiralians.</title>
        <authorList>
            <person name="Mikhailov K.V."/>
            <person name="Slusarev G.S."/>
            <person name="Nikitin M.A."/>
            <person name="Logacheva M.D."/>
            <person name="Penin A."/>
            <person name="Aleoshin V."/>
            <person name="Panchin Y.V."/>
        </authorList>
    </citation>
    <scope>NUCLEOTIDE SEQUENCE [LARGE SCALE GENOMIC DNA]</scope>
    <source>
        <strain evidence="12">Intl2013</strain>
        <tissue evidence="12">Whole animal</tissue>
    </source>
</reference>
<feature type="domain" description="MAM" evidence="11">
    <location>
        <begin position="304"/>
        <end position="484"/>
    </location>
</feature>
<evidence type="ECO:0000256" key="10">
    <source>
        <dbReference type="ARBA" id="ARBA00031036"/>
    </source>
</evidence>
<dbReference type="CDD" id="cd09009">
    <property type="entry name" value="PNP-EcPNPII_like"/>
    <property type="match status" value="1"/>
</dbReference>
<keyword evidence="5" id="KW-0808">Transferase</keyword>
<comment type="catalytic activity">
    <reaction evidence="7">
        <text>2'-deoxyguanosine + phosphate = 2-deoxy-alpha-D-ribose 1-phosphate + guanine</text>
        <dbReference type="Rhea" id="RHEA:27738"/>
        <dbReference type="ChEBI" id="CHEBI:16235"/>
        <dbReference type="ChEBI" id="CHEBI:17172"/>
        <dbReference type="ChEBI" id="CHEBI:43474"/>
        <dbReference type="ChEBI" id="CHEBI:57259"/>
        <dbReference type="EC" id="2.4.2.1"/>
    </reaction>
</comment>
<comment type="catalytic activity">
    <reaction evidence="9">
        <text>guanosine + phosphate = alpha-D-ribose 1-phosphate + guanine</text>
        <dbReference type="Rhea" id="RHEA:13233"/>
        <dbReference type="ChEBI" id="CHEBI:16235"/>
        <dbReference type="ChEBI" id="CHEBI:16750"/>
        <dbReference type="ChEBI" id="CHEBI:43474"/>
        <dbReference type="ChEBI" id="CHEBI:57720"/>
        <dbReference type="EC" id="2.4.2.1"/>
    </reaction>
</comment>
<evidence type="ECO:0000256" key="1">
    <source>
        <dbReference type="ARBA" id="ARBA00005058"/>
    </source>
</evidence>
<evidence type="ECO:0000256" key="8">
    <source>
        <dbReference type="ARBA" id="ARBA00023950"/>
    </source>
</evidence>
<comment type="catalytic activity">
    <reaction evidence="8">
        <text>2'-deoxyinosine + phosphate = 2-deoxy-alpha-D-ribose 1-phosphate + hypoxanthine</text>
        <dbReference type="Rhea" id="RHEA:27750"/>
        <dbReference type="ChEBI" id="CHEBI:17368"/>
        <dbReference type="ChEBI" id="CHEBI:28997"/>
        <dbReference type="ChEBI" id="CHEBI:43474"/>
        <dbReference type="ChEBI" id="CHEBI:57259"/>
        <dbReference type="EC" id="2.4.2.1"/>
    </reaction>
</comment>
<dbReference type="PANTHER" id="PTHR11904:SF9">
    <property type="entry name" value="PURINE NUCLEOSIDE PHOSPHORYLASE-RELATED"/>
    <property type="match status" value="1"/>
</dbReference>
<accession>A0A177B710</accession>
<dbReference type="UniPathway" id="UPA00606"/>
<dbReference type="Gene3D" id="2.60.120.200">
    <property type="match status" value="1"/>
</dbReference>
<dbReference type="AlphaFoldDB" id="A0A177B710"/>